<name>A0AAV4BPJ8_9GAST</name>
<comment type="similarity">
    <text evidence="9">Belongs to the LTBP family.</text>
</comment>
<feature type="domain" description="EGF-like" evidence="12">
    <location>
        <begin position="408"/>
        <end position="445"/>
    </location>
</feature>
<evidence type="ECO:0000256" key="7">
    <source>
        <dbReference type="ARBA" id="ARBA00023180"/>
    </source>
</evidence>
<organism evidence="14 15">
    <name type="scientific">Plakobranchus ocellatus</name>
    <dbReference type="NCBI Taxonomy" id="259542"/>
    <lineage>
        <taxon>Eukaryota</taxon>
        <taxon>Metazoa</taxon>
        <taxon>Spiralia</taxon>
        <taxon>Lophotrochozoa</taxon>
        <taxon>Mollusca</taxon>
        <taxon>Gastropoda</taxon>
        <taxon>Heterobranchia</taxon>
        <taxon>Euthyneura</taxon>
        <taxon>Panpulmonata</taxon>
        <taxon>Sacoglossa</taxon>
        <taxon>Placobranchoidea</taxon>
        <taxon>Plakobranchidae</taxon>
        <taxon>Plakobranchus</taxon>
    </lineage>
</organism>
<feature type="domain" description="EGF-like" evidence="12">
    <location>
        <begin position="12"/>
        <end position="51"/>
    </location>
</feature>
<feature type="domain" description="EGF-like" evidence="12">
    <location>
        <begin position="488"/>
        <end position="527"/>
    </location>
</feature>
<dbReference type="FunFam" id="2.10.25.10:FF:000010">
    <property type="entry name" value="Pro-epidermal growth factor"/>
    <property type="match status" value="1"/>
</dbReference>
<feature type="domain" description="EGF-like" evidence="12">
    <location>
        <begin position="242"/>
        <end position="283"/>
    </location>
</feature>
<evidence type="ECO:0000313" key="14">
    <source>
        <dbReference type="EMBL" id="GFO21380.1"/>
    </source>
</evidence>
<evidence type="ECO:0000259" key="13">
    <source>
        <dbReference type="PROSITE" id="PS51364"/>
    </source>
</evidence>
<dbReference type="PROSITE" id="PS51364">
    <property type="entry name" value="TB"/>
    <property type="match status" value="1"/>
</dbReference>
<dbReference type="PROSITE" id="PS00010">
    <property type="entry name" value="ASX_HYDROXYL"/>
    <property type="match status" value="10"/>
</dbReference>
<evidence type="ECO:0000256" key="6">
    <source>
        <dbReference type="ARBA" id="ARBA00023157"/>
    </source>
</evidence>
<comment type="caution">
    <text evidence="14">The sequence shown here is derived from an EMBL/GenBank/DDBJ whole genome shotgun (WGS) entry which is preliminary data.</text>
</comment>
<dbReference type="CDD" id="cd00054">
    <property type="entry name" value="EGF_CA"/>
    <property type="match status" value="6"/>
</dbReference>
<dbReference type="InterPro" id="IPR000742">
    <property type="entry name" value="EGF"/>
</dbReference>
<keyword evidence="8" id="KW-0340">Growth factor binding</keyword>
<evidence type="ECO:0000256" key="2">
    <source>
        <dbReference type="ARBA" id="ARBA00022530"/>
    </source>
</evidence>
<evidence type="ECO:0000256" key="10">
    <source>
        <dbReference type="PROSITE-ProRule" id="PRU00076"/>
    </source>
</evidence>
<dbReference type="Pfam" id="PF07645">
    <property type="entry name" value="EGF_CA"/>
    <property type="match status" value="9"/>
</dbReference>
<evidence type="ECO:0000256" key="3">
    <source>
        <dbReference type="ARBA" id="ARBA00022536"/>
    </source>
</evidence>
<feature type="domain" description="EGF-like" evidence="12">
    <location>
        <begin position="52"/>
        <end position="92"/>
    </location>
</feature>
<dbReference type="FunFam" id="2.10.25.10:FF:000002">
    <property type="entry name" value="Latent-transforming growth factor beta-binding protein 3"/>
    <property type="match status" value="1"/>
</dbReference>
<dbReference type="InterPro" id="IPR017878">
    <property type="entry name" value="TB_dom"/>
</dbReference>
<keyword evidence="3 10" id="KW-0245">EGF-like domain</keyword>
<dbReference type="PROSITE" id="PS50026">
    <property type="entry name" value="EGF_3"/>
    <property type="match status" value="11"/>
</dbReference>
<evidence type="ECO:0000259" key="12">
    <source>
        <dbReference type="PROSITE" id="PS50026"/>
    </source>
</evidence>
<keyword evidence="2" id="KW-0964">Secreted</keyword>
<keyword evidence="4" id="KW-0732">Signal</keyword>
<comment type="caution">
    <text evidence="10">Lacks conserved residue(s) required for the propagation of feature annotation.</text>
</comment>
<dbReference type="InterPro" id="IPR009030">
    <property type="entry name" value="Growth_fac_rcpt_cys_sf"/>
</dbReference>
<keyword evidence="2" id="KW-0272">Extracellular matrix</keyword>
<keyword evidence="7" id="KW-0325">Glycoprotein</keyword>
<evidence type="ECO:0000256" key="8">
    <source>
        <dbReference type="ARBA" id="ARBA00023183"/>
    </source>
</evidence>
<feature type="region of interest" description="Disordered" evidence="11">
    <location>
        <begin position="532"/>
        <end position="556"/>
    </location>
</feature>
<dbReference type="SMART" id="SM00179">
    <property type="entry name" value="EGF_CA"/>
    <property type="match status" value="11"/>
</dbReference>
<dbReference type="Pfam" id="PF14670">
    <property type="entry name" value="FXa_inhibition"/>
    <property type="match status" value="1"/>
</dbReference>
<dbReference type="InterPro" id="IPR036773">
    <property type="entry name" value="TB_dom_sf"/>
</dbReference>
<dbReference type="FunFam" id="2.10.25.10:FF:000096">
    <property type="entry name" value="Putative fibrillin 2"/>
    <property type="match status" value="1"/>
</dbReference>
<dbReference type="PROSITE" id="PS01186">
    <property type="entry name" value="EGF_2"/>
    <property type="match status" value="9"/>
</dbReference>
<dbReference type="SUPFAM" id="SSF57196">
    <property type="entry name" value="EGF/Laminin"/>
    <property type="match status" value="2"/>
</dbReference>
<evidence type="ECO:0000313" key="15">
    <source>
        <dbReference type="Proteomes" id="UP000735302"/>
    </source>
</evidence>
<feature type="domain" description="EGF-like" evidence="12">
    <location>
        <begin position="93"/>
        <end position="132"/>
    </location>
</feature>
<feature type="domain" description="TB" evidence="13">
    <location>
        <begin position="178"/>
        <end position="230"/>
    </location>
</feature>
<keyword evidence="5" id="KW-0677">Repeat</keyword>
<keyword evidence="15" id="KW-1185">Reference proteome</keyword>
<dbReference type="EMBL" id="BLXT01005252">
    <property type="protein sequence ID" value="GFO21380.1"/>
    <property type="molecule type" value="Genomic_DNA"/>
</dbReference>
<evidence type="ECO:0000256" key="11">
    <source>
        <dbReference type="SAM" id="MobiDB-lite"/>
    </source>
</evidence>
<feature type="domain" description="EGF-like" evidence="12">
    <location>
        <begin position="325"/>
        <end position="364"/>
    </location>
</feature>
<dbReference type="FunFam" id="2.10.25.10:FF:000003">
    <property type="entry name" value="fibrillin-1 isoform X1"/>
    <property type="match status" value="1"/>
</dbReference>
<dbReference type="PANTHER" id="PTHR24034">
    <property type="entry name" value="EGF-LIKE DOMAIN-CONTAINING PROTEIN"/>
    <property type="match status" value="1"/>
</dbReference>
<dbReference type="SUPFAM" id="SSF57184">
    <property type="entry name" value="Growth factor receptor domain"/>
    <property type="match status" value="3"/>
</dbReference>
<sequence length="787" mass="85981">MFFSVNIANITDKDECAERGICGNGRCDNTVGGFECSCESGYEPGPREKCVDIDECDSAQNQCAFRCANLPGTFTCVCPMGYKVAADQIHCEDVDECSTPANRCRYACKNTVGSFLCVCPEGFTQIGKDECRDINECRQPGRCENGRCYNTQGGYRCDCNPGFQRSADGKSCIDQRRDYCFMQLQGGRCVRTPDLALLTKSACCCSLAAAWGRSCERCPPVSSASFKRLCPQGPGITPDGKDIDECASMPEACKNGRCLNTMGSFRCVCDKGYKTDTTGKRCVDINECRHDPKPCEYTCSNTPGSFVCGCPPGYVLNMDGRTCRDLDECTTMRHDCRGRCVNTPGSYTCECDVGLRKIRGNDCEDINECMESPHMCRPHGQCQNTRGSFKCVCPKGFKQDSTGTQCIDVDECSDGKCQGGCENVPGSFRCECPPGYTQRPGGECQDENECAGDYVCGYLAVCVNMPGSFDCQCQSGMEFDINTLSCSDGDACGGHPCLFGCTPSSGGGTYVCGCPPGYEPIGQGHCISTASSVSTEYPPDAQLPHEPSPGGKNSLPPGEGCYQCDHDFGEIPLSRRPKRSERIIREADGLDELVTYYSPAEGSVPGEKATVGHALRRRRSVPRKLRHKKLTLEQVQNSSLWHHNKVKDAVVIHMLTNQTAPRTKLVKVIPALAALRHNVRYKIISGNEDGFFAMHKKKGVSSLHFTKYVEHARTFGLDVLCRPVESDERIGDSVVHLEPYVLHLEIHVEGHEQAIEPAAINRNKTEKSNNGGTGKEEETDITSHIST</sequence>
<dbReference type="GO" id="GO:0005509">
    <property type="term" value="F:calcium ion binding"/>
    <property type="evidence" value="ECO:0007669"/>
    <property type="project" value="InterPro"/>
</dbReference>
<dbReference type="SMART" id="SM00181">
    <property type="entry name" value="EGF"/>
    <property type="match status" value="11"/>
</dbReference>
<feature type="domain" description="EGF-like" evidence="12">
    <location>
        <begin position="446"/>
        <end position="487"/>
    </location>
</feature>
<feature type="domain" description="EGF-like" evidence="12">
    <location>
        <begin position="365"/>
        <end position="407"/>
    </location>
</feature>
<proteinExistence type="inferred from homology"/>
<dbReference type="InterPro" id="IPR001881">
    <property type="entry name" value="EGF-like_Ca-bd_dom"/>
</dbReference>
<dbReference type="PANTHER" id="PTHR24034:SF205">
    <property type="entry name" value="NIDOGEN"/>
    <property type="match status" value="1"/>
</dbReference>
<dbReference type="InterPro" id="IPR018097">
    <property type="entry name" value="EGF_Ca-bd_CS"/>
</dbReference>
<dbReference type="Gene3D" id="2.10.25.10">
    <property type="entry name" value="Laminin"/>
    <property type="match status" value="10"/>
</dbReference>
<protein>
    <submittedName>
        <fullName evidence="14">Fibrillin-1</fullName>
    </submittedName>
</protein>
<dbReference type="PROSITE" id="PS01187">
    <property type="entry name" value="EGF_CA"/>
    <property type="match status" value="2"/>
</dbReference>
<dbReference type="InterPro" id="IPR050751">
    <property type="entry name" value="ECM_structural_protein"/>
</dbReference>
<reference evidence="14 15" key="1">
    <citation type="journal article" date="2021" name="Elife">
        <title>Chloroplast acquisition without the gene transfer in kleptoplastic sea slugs, Plakobranchus ocellatus.</title>
        <authorList>
            <person name="Maeda T."/>
            <person name="Takahashi S."/>
            <person name="Yoshida T."/>
            <person name="Shimamura S."/>
            <person name="Takaki Y."/>
            <person name="Nagai Y."/>
            <person name="Toyoda A."/>
            <person name="Suzuki Y."/>
            <person name="Arimoto A."/>
            <person name="Ishii H."/>
            <person name="Satoh N."/>
            <person name="Nishiyama T."/>
            <person name="Hasebe M."/>
            <person name="Maruyama T."/>
            <person name="Minagawa J."/>
            <person name="Obokata J."/>
            <person name="Shigenobu S."/>
        </authorList>
    </citation>
    <scope>NUCLEOTIDE SEQUENCE [LARGE SCALE GENOMIC DNA]</scope>
</reference>
<feature type="domain" description="EGF-like" evidence="12">
    <location>
        <begin position="133"/>
        <end position="173"/>
    </location>
</feature>
<feature type="domain" description="EGF-like" evidence="12">
    <location>
        <begin position="284"/>
        <end position="324"/>
    </location>
</feature>
<evidence type="ECO:0000256" key="4">
    <source>
        <dbReference type="ARBA" id="ARBA00022729"/>
    </source>
</evidence>
<evidence type="ECO:0000256" key="5">
    <source>
        <dbReference type="ARBA" id="ARBA00022737"/>
    </source>
</evidence>
<evidence type="ECO:0000256" key="9">
    <source>
        <dbReference type="ARBA" id="ARBA00038081"/>
    </source>
</evidence>
<dbReference type="SUPFAM" id="SSF57581">
    <property type="entry name" value="TB module/8-cys domain"/>
    <property type="match status" value="1"/>
</dbReference>
<feature type="region of interest" description="Disordered" evidence="11">
    <location>
        <begin position="755"/>
        <end position="787"/>
    </location>
</feature>
<gene>
    <name evidence="14" type="ORF">PoB_004788500</name>
</gene>
<evidence type="ECO:0000256" key="1">
    <source>
        <dbReference type="ARBA" id="ARBA00004498"/>
    </source>
</evidence>
<keyword evidence="6" id="KW-1015">Disulfide bond</keyword>
<accession>A0AAV4BPJ8</accession>
<dbReference type="FunFam" id="2.10.25.10:FF:000804">
    <property type="entry name" value="Fibrillin-1"/>
    <property type="match status" value="1"/>
</dbReference>
<dbReference type="AlphaFoldDB" id="A0AAV4BPJ8"/>
<dbReference type="FunFam" id="2.10.25.10:FF:000119">
    <property type="entry name" value="vitamin K-dependent protein S"/>
    <property type="match status" value="1"/>
</dbReference>
<comment type="subcellular location">
    <subcellularLocation>
        <location evidence="1">Secreted</location>
        <location evidence="1">Extracellular space</location>
        <location evidence="1">Extracellular matrix</location>
    </subcellularLocation>
</comment>
<dbReference type="InterPro" id="IPR049883">
    <property type="entry name" value="NOTCH1_EGF-like"/>
</dbReference>
<dbReference type="GO" id="GO:0019838">
    <property type="term" value="F:growth factor binding"/>
    <property type="evidence" value="ECO:0007669"/>
    <property type="project" value="UniProtKB-KW"/>
</dbReference>
<dbReference type="InterPro" id="IPR000152">
    <property type="entry name" value="EGF-type_Asp/Asn_hydroxyl_site"/>
</dbReference>
<dbReference type="Proteomes" id="UP000735302">
    <property type="component" value="Unassembled WGS sequence"/>
</dbReference>